<gene>
    <name evidence="13" type="ORF">C7441_12149</name>
</gene>
<feature type="domain" description="SF4 helicase" evidence="12">
    <location>
        <begin position="187"/>
        <end position="477"/>
    </location>
</feature>
<name>A0A316BPU8_PSESE</name>
<dbReference type="Proteomes" id="UP000245396">
    <property type="component" value="Unassembled WGS sequence"/>
</dbReference>
<dbReference type="SUPFAM" id="SSF52540">
    <property type="entry name" value="P-loop containing nucleoside triphosphate hydrolases"/>
    <property type="match status" value="1"/>
</dbReference>
<reference evidence="13 14" key="1">
    <citation type="submission" date="2018-05" db="EMBL/GenBank/DDBJ databases">
        <title>Genomic Encyclopedia of Type Strains, Phase IV (KMG-IV): sequencing the most valuable type-strain genomes for metagenomic binning, comparative biology and taxonomic classification.</title>
        <authorList>
            <person name="Goeker M."/>
        </authorList>
    </citation>
    <scope>NUCLEOTIDE SEQUENCE [LARGE SCALE GENOMIC DNA]</scope>
    <source>
        <strain evidence="13 14">DSM 6986</strain>
    </source>
</reference>
<evidence type="ECO:0000256" key="3">
    <source>
        <dbReference type="ARBA" id="ARBA00022705"/>
    </source>
</evidence>
<dbReference type="InterPro" id="IPR027417">
    <property type="entry name" value="P-loop_NTPase"/>
</dbReference>
<keyword evidence="8" id="KW-0238">DNA-binding</keyword>
<evidence type="ECO:0000256" key="8">
    <source>
        <dbReference type="ARBA" id="ARBA00023125"/>
    </source>
</evidence>
<keyword evidence="3" id="KW-0235">DNA replication</keyword>
<evidence type="ECO:0000256" key="4">
    <source>
        <dbReference type="ARBA" id="ARBA00022741"/>
    </source>
</evidence>
<dbReference type="GO" id="GO:1990077">
    <property type="term" value="C:primosome complex"/>
    <property type="evidence" value="ECO:0007669"/>
    <property type="project" value="UniProtKB-KW"/>
</dbReference>
<dbReference type="GO" id="GO:0043139">
    <property type="term" value="F:5'-3' DNA helicase activity"/>
    <property type="evidence" value="ECO:0007669"/>
    <property type="project" value="UniProtKB-EC"/>
</dbReference>
<dbReference type="EMBL" id="QGGG01000021">
    <property type="protein sequence ID" value="PWJ75267.1"/>
    <property type="molecule type" value="Genomic_DNA"/>
</dbReference>
<keyword evidence="14" id="KW-1185">Reference proteome</keyword>
<keyword evidence="7" id="KW-0067">ATP-binding</keyword>
<dbReference type="CDD" id="cd00984">
    <property type="entry name" value="DnaB_C"/>
    <property type="match status" value="1"/>
</dbReference>
<evidence type="ECO:0000256" key="2">
    <source>
        <dbReference type="ARBA" id="ARBA00022515"/>
    </source>
</evidence>
<dbReference type="GO" id="GO:0003677">
    <property type="term" value="F:DNA binding"/>
    <property type="evidence" value="ECO:0007669"/>
    <property type="project" value="UniProtKB-KW"/>
</dbReference>
<dbReference type="Pfam" id="PF00772">
    <property type="entry name" value="DnaB"/>
    <property type="match status" value="1"/>
</dbReference>
<evidence type="ECO:0000313" key="14">
    <source>
        <dbReference type="Proteomes" id="UP000245396"/>
    </source>
</evidence>
<dbReference type="InterPro" id="IPR007693">
    <property type="entry name" value="DNA_helicase_DnaB-like_N"/>
</dbReference>
<keyword evidence="4" id="KW-0547">Nucleotide-binding</keyword>
<comment type="similarity">
    <text evidence="1">Belongs to the helicase family. DnaB subfamily.</text>
</comment>
<dbReference type="InterPro" id="IPR036185">
    <property type="entry name" value="DNA_heli_DnaB-like_N_sf"/>
</dbReference>
<keyword evidence="9" id="KW-0413">Isomerase</keyword>
<keyword evidence="6 13" id="KW-0347">Helicase</keyword>
<dbReference type="GO" id="GO:0005829">
    <property type="term" value="C:cytosol"/>
    <property type="evidence" value="ECO:0007669"/>
    <property type="project" value="TreeGrafter"/>
</dbReference>
<dbReference type="Pfam" id="PF03796">
    <property type="entry name" value="DnaB_C"/>
    <property type="match status" value="1"/>
</dbReference>
<protein>
    <recommendedName>
        <fullName evidence="10">DNA 5'-3' helicase</fullName>
        <ecNumber evidence="10">5.6.2.3</ecNumber>
    </recommendedName>
</protein>
<sequence>MTFAQIPDDAFVPEIEQDVLGTLLFGGDFRKVMAYLREDHFIPDAHRLIYRAMRAAHEQFGTTNLAVVGRLLPADIDLKFNQDTGQPPMAYMASLARAVVNGPAGLERGARAVIQQWARLKAAEVGRNLRAAAHEATSDPKTIIQGVAADLDNIAAELRAGPRRKTMHNLDEATEAALHDVRDAMARGNGLTGHTWGLTDINAATGGIHPGEMVIVGARPSMGKTAFALSVALRTAGAGVGAGFLSLEMGAKKLAIRRLTDIAYDWKVEIPYTNLIKGTVTEAELSAIVQANQDADQLPLWIEEQSGLTISDIRVKVERMAEQAEARGVKLGVLIVDYLQLIKPSARYSGNRVGEVTEISWALRELGREFGLGIIALSQLSRQLESRDDKRPQLSDLRESGSIEQDADMVAFLFREAYYLEKAKGKDKDKEDDRLSRLIDVRHDLEFIIAKQRNGPTKTIKLFVDIACSAVRNAARL</sequence>
<dbReference type="AlphaFoldDB" id="A0A316BPU8"/>
<accession>A0A316BPU8</accession>
<evidence type="ECO:0000313" key="13">
    <source>
        <dbReference type="EMBL" id="PWJ75267.1"/>
    </source>
</evidence>
<evidence type="ECO:0000256" key="10">
    <source>
        <dbReference type="ARBA" id="ARBA00044969"/>
    </source>
</evidence>
<dbReference type="PANTHER" id="PTHR30153">
    <property type="entry name" value="REPLICATIVE DNA HELICASE DNAB"/>
    <property type="match status" value="1"/>
</dbReference>
<comment type="caution">
    <text evidence="13">The sequence shown here is derived from an EMBL/GenBank/DDBJ whole genome shotgun (WGS) entry which is preliminary data.</text>
</comment>
<evidence type="ECO:0000256" key="9">
    <source>
        <dbReference type="ARBA" id="ARBA00023235"/>
    </source>
</evidence>
<dbReference type="SUPFAM" id="SSF48024">
    <property type="entry name" value="N-terminal domain of DnaB helicase"/>
    <property type="match status" value="1"/>
</dbReference>
<dbReference type="GO" id="GO:0016787">
    <property type="term" value="F:hydrolase activity"/>
    <property type="evidence" value="ECO:0007669"/>
    <property type="project" value="UniProtKB-KW"/>
</dbReference>
<evidence type="ECO:0000256" key="6">
    <source>
        <dbReference type="ARBA" id="ARBA00022806"/>
    </source>
</evidence>
<dbReference type="PROSITE" id="PS51199">
    <property type="entry name" value="SF4_HELICASE"/>
    <property type="match status" value="1"/>
</dbReference>
<dbReference type="Gene3D" id="1.10.860.10">
    <property type="entry name" value="DNAb Helicase, Chain A"/>
    <property type="match status" value="1"/>
</dbReference>
<organism evidence="13 14">
    <name type="scientific">Pseudaminobacter salicylatoxidans</name>
    <dbReference type="NCBI Taxonomy" id="93369"/>
    <lineage>
        <taxon>Bacteria</taxon>
        <taxon>Pseudomonadati</taxon>
        <taxon>Pseudomonadota</taxon>
        <taxon>Alphaproteobacteria</taxon>
        <taxon>Hyphomicrobiales</taxon>
        <taxon>Phyllobacteriaceae</taxon>
        <taxon>Pseudaminobacter</taxon>
    </lineage>
</organism>
<keyword evidence="2" id="KW-0639">Primosome</keyword>
<evidence type="ECO:0000256" key="5">
    <source>
        <dbReference type="ARBA" id="ARBA00022801"/>
    </source>
</evidence>
<evidence type="ECO:0000256" key="11">
    <source>
        <dbReference type="ARBA" id="ARBA00048954"/>
    </source>
</evidence>
<dbReference type="PANTHER" id="PTHR30153:SF2">
    <property type="entry name" value="REPLICATIVE DNA HELICASE"/>
    <property type="match status" value="1"/>
</dbReference>
<dbReference type="EC" id="5.6.2.3" evidence="10"/>
<comment type="catalytic activity">
    <reaction evidence="11">
        <text>ATP + H2O = ADP + phosphate + H(+)</text>
        <dbReference type="Rhea" id="RHEA:13065"/>
        <dbReference type="ChEBI" id="CHEBI:15377"/>
        <dbReference type="ChEBI" id="CHEBI:15378"/>
        <dbReference type="ChEBI" id="CHEBI:30616"/>
        <dbReference type="ChEBI" id="CHEBI:43474"/>
        <dbReference type="ChEBI" id="CHEBI:456216"/>
        <dbReference type="EC" id="5.6.2.3"/>
    </reaction>
</comment>
<evidence type="ECO:0000256" key="1">
    <source>
        <dbReference type="ARBA" id="ARBA00008428"/>
    </source>
</evidence>
<evidence type="ECO:0000256" key="7">
    <source>
        <dbReference type="ARBA" id="ARBA00022840"/>
    </source>
</evidence>
<keyword evidence="5" id="KW-0378">Hydrolase</keyword>
<dbReference type="GO" id="GO:0006269">
    <property type="term" value="P:DNA replication, synthesis of primer"/>
    <property type="evidence" value="ECO:0007669"/>
    <property type="project" value="UniProtKB-KW"/>
</dbReference>
<proteinExistence type="inferred from homology"/>
<dbReference type="RefSeq" id="WP_244916222.1">
    <property type="nucleotide sequence ID" value="NZ_QGGG01000021.1"/>
</dbReference>
<dbReference type="InterPro" id="IPR007694">
    <property type="entry name" value="DNA_helicase_DnaB-like_C"/>
</dbReference>
<dbReference type="InterPro" id="IPR016136">
    <property type="entry name" value="DNA_helicase_N/primase_C"/>
</dbReference>
<evidence type="ECO:0000259" key="12">
    <source>
        <dbReference type="PROSITE" id="PS51199"/>
    </source>
</evidence>
<dbReference type="Gene3D" id="3.40.50.300">
    <property type="entry name" value="P-loop containing nucleotide triphosphate hydrolases"/>
    <property type="match status" value="1"/>
</dbReference>
<dbReference type="GO" id="GO:0005524">
    <property type="term" value="F:ATP binding"/>
    <property type="evidence" value="ECO:0007669"/>
    <property type="project" value="UniProtKB-KW"/>
</dbReference>